<evidence type="ECO:0000313" key="11">
    <source>
        <dbReference type="EMBL" id="ROT63071.1"/>
    </source>
</evidence>
<dbReference type="EMBL" id="QCYY01003498">
    <property type="protein sequence ID" value="ROT63071.1"/>
    <property type="molecule type" value="Genomic_DNA"/>
</dbReference>
<dbReference type="GO" id="GO:0005634">
    <property type="term" value="C:nucleus"/>
    <property type="evidence" value="ECO:0007669"/>
    <property type="project" value="TreeGrafter"/>
</dbReference>
<feature type="domain" description="CXXC-type" evidence="10">
    <location>
        <begin position="366"/>
        <end position="406"/>
    </location>
</feature>
<evidence type="ECO:0000256" key="1">
    <source>
        <dbReference type="ARBA" id="ARBA00004496"/>
    </source>
</evidence>
<keyword evidence="5" id="KW-0862">Zinc</keyword>
<evidence type="ECO:0000256" key="8">
    <source>
        <dbReference type="SAM" id="MobiDB-lite"/>
    </source>
</evidence>
<organism evidence="11 12">
    <name type="scientific">Penaeus vannamei</name>
    <name type="common">Whiteleg shrimp</name>
    <name type="synonym">Litopenaeus vannamei</name>
    <dbReference type="NCBI Taxonomy" id="6689"/>
    <lineage>
        <taxon>Eukaryota</taxon>
        <taxon>Metazoa</taxon>
        <taxon>Ecdysozoa</taxon>
        <taxon>Arthropoda</taxon>
        <taxon>Crustacea</taxon>
        <taxon>Multicrustacea</taxon>
        <taxon>Malacostraca</taxon>
        <taxon>Eumalacostraca</taxon>
        <taxon>Eucarida</taxon>
        <taxon>Decapoda</taxon>
        <taxon>Dendrobranchiata</taxon>
        <taxon>Penaeoidea</taxon>
        <taxon>Penaeidae</taxon>
        <taxon>Penaeus</taxon>
    </lineage>
</organism>
<keyword evidence="9" id="KW-0472">Membrane</keyword>
<keyword evidence="3" id="KW-0479">Metal-binding</keyword>
<comment type="subcellular location">
    <subcellularLocation>
        <location evidence="1">Cytoplasm</location>
    </subcellularLocation>
</comment>
<evidence type="ECO:0000313" key="12">
    <source>
        <dbReference type="Proteomes" id="UP000283509"/>
    </source>
</evidence>
<reference evidence="11 12" key="2">
    <citation type="submission" date="2019-01" db="EMBL/GenBank/DDBJ databases">
        <title>The decoding of complex shrimp genome reveals the adaptation for benthos swimmer, frequently molting mechanism and breeding impact on genome.</title>
        <authorList>
            <person name="Sun Y."/>
            <person name="Gao Y."/>
            <person name="Yu Y."/>
        </authorList>
    </citation>
    <scope>NUCLEOTIDE SEQUENCE [LARGE SCALE GENOMIC DNA]</scope>
    <source>
        <tissue evidence="11">Muscle</tissue>
    </source>
</reference>
<feature type="region of interest" description="Disordered" evidence="8">
    <location>
        <begin position="276"/>
        <end position="336"/>
    </location>
</feature>
<keyword evidence="6" id="KW-0238">DNA-binding</keyword>
<evidence type="ECO:0000259" key="10">
    <source>
        <dbReference type="PROSITE" id="PS51058"/>
    </source>
</evidence>
<evidence type="ECO:0000256" key="2">
    <source>
        <dbReference type="ARBA" id="ARBA00022490"/>
    </source>
</evidence>
<reference evidence="11 12" key="1">
    <citation type="submission" date="2018-04" db="EMBL/GenBank/DDBJ databases">
        <authorList>
            <person name="Zhang X."/>
            <person name="Yuan J."/>
            <person name="Li F."/>
            <person name="Xiang J."/>
        </authorList>
    </citation>
    <scope>NUCLEOTIDE SEQUENCE [LARGE SCALE GENOMIC DNA]</scope>
    <source>
        <tissue evidence="11">Muscle</tissue>
    </source>
</reference>
<keyword evidence="9" id="KW-0812">Transmembrane</keyword>
<gene>
    <name evidence="11" type="ORF">C7M84_019056</name>
</gene>
<dbReference type="Proteomes" id="UP000283509">
    <property type="component" value="Unassembled WGS sequence"/>
</dbReference>
<name>A0A3R7LZC7_PENVA</name>
<dbReference type="PANTHER" id="PTHR13419:SF0">
    <property type="entry name" value="CXXC-TYPE DOMAIN-CONTAINING PROTEIN"/>
    <property type="match status" value="1"/>
</dbReference>
<evidence type="ECO:0000256" key="6">
    <source>
        <dbReference type="ARBA" id="ARBA00023125"/>
    </source>
</evidence>
<sequence length="434" mass="47828">MVLQPDSRVDLVSLCLPLYPLLSIFCVSFLPLLYHPSLSSRSPSSPSPLKMPNYLYQVAMPPHFAPARRGRRRPLVSCSVRVGMSSVPGPYNCLPETMELGEGLTGRLLDTHNLLFGDGYSDTLSSRIVGADGNSAYRPWEADHPADHRQPDHRLHPLAVSSAPIQVLTHTPAVPTASNQMSHYGHTMPTYSDSFGAGPPAHHVPPQHPVPHKLPPFAAFSPDRSVGSTTPSPLPSFNTLPSPHSRYPLVPAPVQAREIPTIQQQMMDERHIRMFESPQGSDPAPSSTTPAQASPNTQPPTGSGVRPRGREAGGSRGVPRELGKRRVRLGHGEQRPGVQRVLHRRQQLRCLQHPRRHGCLRLQKPVKKKRKRCGDCVGCQRKDNCGDCAPCRNDKSHQICKMRRCDKLTEKRSAQYGPSDYGSLPLFTTTQADV</sequence>
<dbReference type="PROSITE" id="PS51058">
    <property type="entry name" value="ZF_CXXC"/>
    <property type="match status" value="1"/>
</dbReference>
<evidence type="ECO:0000256" key="7">
    <source>
        <dbReference type="PROSITE-ProRule" id="PRU00509"/>
    </source>
</evidence>
<feature type="compositionally biased region" description="Polar residues" evidence="8">
    <location>
        <begin position="226"/>
        <end position="242"/>
    </location>
</feature>
<keyword evidence="12" id="KW-1185">Reference proteome</keyword>
<dbReference type="PANTHER" id="PTHR13419">
    <property type="entry name" value="ZINC FINGER-CONTAINING"/>
    <property type="match status" value="1"/>
</dbReference>
<dbReference type="AlphaFoldDB" id="A0A3R7LZC7"/>
<evidence type="ECO:0000256" key="5">
    <source>
        <dbReference type="ARBA" id="ARBA00022833"/>
    </source>
</evidence>
<feature type="transmembrane region" description="Helical" evidence="9">
    <location>
        <begin position="12"/>
        <end position="34"/>
    </location>
</feature>
<feature type="region of interest" description="Disordered" evidence="8">
    <location>
        <begin position="219"/>
        <end position="244"/>
    </location>
</feature>
<proteinExistence type="predicted"/>
<evidence type="ECO:0000256" key="4">
    <source>
        <dbReference type="ARBA" id="ARBA00022771"/>
    </source>
</evidence>
<dbReference type="InterPro" id="IPR040388">
    <property type="entry name" value="CXXC4/CXXC5"/>
</dbReference>
<dbReference type="GO" id="GO:0008270">
    <property type="term" value="F:zinc ion binding"/>
    <property type="evidence" value="ECO:0007669"/>
    <property type="project" value="UniProtKB-KW"/>
</dbReference>
<evidence type="ECO:0000256" key="3">
    <source>
        <dbReference type="ARBA" id="ARBA00022723"/>
    </source>
</evidence>
<dbReference type="GO" id="GO:0008327">
    <property type="term" value="F:methyl-CpG binding"/>
    <property type="evidence" value="ECO:0007669"/>
    <property type="project" value="TreeGrafter"/>
</dbReference>
<dbReference type="InterPro" id="IPR002857">
    <property type="entry name" value="Znf_CXXC"/>
</dbReference>
<dbReference type="Pfam" id="PF02008">
    <property type="entry name" value="zf-CXXC"/>
    <property type="match status" value="1"/>
</dbReference>
<evidence type="ECO:0000256" key="9">
    <source>
        <dbReference type="SAM" id="Phobius"/>
    </source>
</evidence>
<accession>A0A3R7LZC7</accession>
<keyword evidence="2" id="KW-0963">Cytoplasm</keyword>
<keyword evidence="9" id="KW-1133">Transmembrane helix</keyword>
<feature type="compositionally biased region" description="Polar residues" evidence="8">
    <location>
        <begin position="278"/>
        <end position="301"/>
    </location>
</feature>
<dbReference type="GO" id="GO:0005737">
    <property type="term" value="C:cytoplasm"/>
    <property type="evidence" value="ECO:0007669"/>
    <property type="project" value="UniProtKB-SubCell"/>
</dbReference>
<protein>
    <recommendedName>
        <fullName evidence="10">CXXC-type domain-containing protein</fullName>
    </recommendedName>
</protein>
<comment type="caution">
    <text evidence="11">The sequence shown here is derived from an EMBL/GenBank/DDBJ whole genome shotgun (WGS) entry which is preliminary data.</text>
</comment>
<keyword evidence="4 7" id="KW-0863">Zinc-finger</keyword>
<feature type="compositionally biased region" description="Basic and acidic residues" evidence="8">
    <location>
        <begin position="308"/>
        <end position="334"/>
    </location>
</feature>